<dbReference type="RefSeq" id="WP_345263242.1">
    <property type="nucleotide sequence ID" value="NZ_BAABHB010000001.1"/>
</dbReference>
<dbReference type="InterPro" id="IPR036890">
    <property type="entry name" value="HATPase_C_sf"/>
</dbReference>
<dbReference type="SUPFAM" id="SSF55874">
    <property type="entry name" value="ATPase domain of HSP90 chaperone/DNA topoisomerase II/histidine kinase"/>
    <property type="match status" value="1"/>
</dbReference>
<keyword evidence="3" id="KW-0597">Phosphoprotein</keyword>
<dbReference type="InterPro" id="IPR050736">
    <property type="entry name" value="Sensor_HK_Regulatory"/>
</dbReference>
<dbReference type="Gene3D" id="1.10.287.130">
    <property type="match status" value="1"/>
</dbReference>
<keyword evidence="7" id="KW-0472">Membrane</keyword>
<name>A0ABP8JTZ3_9BACT</name>
<evidence type="ECO:0000313" key="10">
    <source>
        <dbReference type="Proteomes" id="UP001500936"/>
    </source>
</evidence>
<keyword evidence="10" id="KW-1185">Reference proteome</keyword>
<dbReference type="InterPro" id="IPR005467">
    <property type="entry name" value="His_kinase_dom"/>
</dbReference>
<feature type="domain" description="Histidine kinase" evidence="8">
    <location>
        <begin position="274"/>
        <end position="492"/>
    </location>
</feature>
<dbReference type="EC" id="2.7.13.3" evidence="2"/>
<evidence type="ECO:0000313" key="9">
    <source>
        <dbReference type="EMBL" id="GAA4395749.1"/>
    </source>
</evidence>
<evidence type="ECO:0000256" key="3">
    <source>
        <dbReference type="ARBA" id="ARBA00022553"/>
    </source>
</evidence>
<sequence length="515" mass="58639">MKQRIRSIFLLMSLCILGINLFQGYWLYTTYQLTIQQFSRTVRDALFDALQKRQLADAQQLFRTKAPNGEAPQRIIYRRFESETGDPDRIFVSESRDTLPMRIRTEEDQSNVMVYSFRRKPGEKATEALPADTLARKISKMLIYNWSENRPFNLRRMDSTYRAELRLRDVDADFVLDTLHIAAQQASPQRVLFTGQTRNGFAINTPPVPVNPVHGQFVQAWFKTPTSYILGKMGWLLGSSVLLLVLTTGCFLFMLSTILRQKKLSEIKNDFINNMTHELKTPIATVSAAVEAMQHFGALNDPQKTSTYLSISRNELQRLSDLVEKVLNMAVEEKKEMVLNPEWVKPSELINDIISNQQLKAPKPVQFDVDLPNNENPVRLDRFHTTNAINNLIDNAIKYSRETVTICIQSRQQEKIWRLSVKDNGIGIPKGYQEAIFDRFFRVPTGNLHPVKGFGLGLSYVRQVVEKHGGQIEVASEPGVGSEFILMIPEQGGDGVVGIKKLRINLNPLHPSSSV</sequence>
<gene>
    <name evidence="9" type="ORF">GCM10023187_03060</name>
</gene>
<reference evidence="10" key="1">
    <citation type="journal article" date="2019" name="Int. J. Syst. Evol. Microbiol.">
        <title>The Global Catalogue of Microorganisms (GCM) 10K type strain sequencing project: providing services to taxonomists for standard genome sequencing and annotation.</title>
        <authorList>
            <consortium name="The Broad Institute Genomics Platform"/>
            <consortium name="The Broad Institute Genome Sequencing Center for Infectious Disease"/>
            <person name="Wu L."/>
            <person name="Ma J."/>
        </authorList>
    </citation>
    <scope>NUCLEOTIDE SEQUENCE [LARGE SCALE GENOMIC DNA]</scope>
    <source>
        <strain evidence="10">JCM 17925</strain>
    </source>
</reference>
<protein>
    <recommendedName>
        <fullName evidence="2">histidine kinase</fullName>
        <ecNumber evidence="2">2.7.13.3</ecNumber>
    </recommendedName>
</protein>
<dbReference type="Pfam" id="PF00512">
    <property type="entry name" value="HisKA"/>
    <property type="match status" value="1"/>
</dbReference>
<evidence type="ECO:0000259" key="8">
    <source>
        <dbReference type="PROSITE" id="PS50109"/>
    </source>
</evidence>
<proteinExistence type="predicted"/>
<dbReference type="InterPro" id="IPR004358">
    <property type="entry name" value="Sig_transdc_His_kin-like_C"/>
</dbReference>
<evidence type="ECO:0000256" key="7">
    <source>
        <dbReference type="SAM" id="Phobius"/>
    </source>
</evidence>
<dbReference type="PANTHER" id="PTHR43711:SF31">
    <property type="entry name" value="HISTIDINE KINASE"/>
    <property type="match status" value="1"/>
</dbReference>
<keyword evidence="7" id="KW-0812">Transmembrane</keyword>
<dbReference type="CDD" id="cd00075">
    <property type="entry name" value="HATPase"/>
    <property type="match status" value="1"/>
</dbReference>
<evidence type="ECO:0000256" key="1">
    <source>
        <dbReference type="ARBA" id="ARBA00000085"/>
    </source>
</evidence>
<keyword evidence="7" id="KW-1133">Transmembrane helix</keyword>
<dbReference type="CDD" id="cd00082">
    <property type="entry name" value="HisKA"/>
    <property type="match status" value="1"/>
</dbReference>
<evidence type="ECO:0000256" key="2">
    <source>
        <dbReference type="ARBA" id="ARBA00012438"/>
    </source>
</evidence>
<dbReference type="SMART" id="SM00388">
    <property type="entry name" value="HisKA"/>
    <property type="match status" value="1"/>
</dbReference>
<dbReference type="GO" id="GO:0016301">
    <property type="term" value="F:kinase activity"/>
    <property type="evidence" value="ECO:0007669"/>
    <property type="project" value="UniProtKB-KW"/>
</dbReference>
<feature type="transmembrane region" description="Helical" evidence="7">
    <location>
        <begin position="233"/>
        <end position="255"/>
    </location>
</feature>
<evidence type="ECO:0000256" key="5">
    <source>
        <dbReference type="ARBA" id="ARBA00022777"/>
    </source>
</evidence>
<evidence type="ECO:0000256" key="6">
    <source>
        <dbReference type="ARBA" id="ARBA00023012"/>
    </source>
</evidence>
<dbReference type="PRINTS" id="PR00344">
    <property type="entry name" value="BCTRLSENSOR"/>
</dbReference>
<keyword evidence="4" id="KW-0808">Transferase</keyword>
<dbReference type="PANTHER" id="PTHR43711">
    <property type="entry name" value="TWO-COMPONENT HISTIDINE KINASE"/>
    <property type="match status" value="1"/>
</dbReference>
<keyword evidence="6" id="KW-0902">Two-component regulatory system</keyword>
<comment type="caution">
    <text evidence="9">The sequence shown here is derived from an EMBL/GenBank/DDBJ whole genome shotgun (WGS) entry which is preliminary data.</text>
</comment>
<dbReference type="Proteomes" id="UP001500936">
    <property type="component" value="Unassembled WGS sequence"/>
</dbReference>
<keyword evidence="5 9" id="KW-0418">Kinase</keyword>
<dbReference type="Pfam" id="PF02518">
    <property type="entry name" value="HATPase_c"/>
    <property type="match status" value="1"/>
</dbReference>
<dbReference type="Gene3D" id="3.30.565.10">
    <property type="entry name" value="Histidine kinase-like ATPase, C-terminal domain"/>
    <property type="match status" value="1"/>
</dbReference>
<organism evidence="9 10">
    <name type="scientific">Nibrella viscosa</name>
    <dbReference type="NCBI Taxonomy" id="1084524"/>
    <lineage>
        <taxon>Bacteria</taxon>
        <taxon>Pseudomonadati</taxon>
        <taxon>Bacteroidota</taxon>
        <taxon>Cytophagia</taxon>
        <taxon>Cytophagales</taxon>
        <taxon>Spirosomataceae</taxon>
        <taxon>Nibrella</taxon>
    </lineage>
</organism>
<dbReference type="PROSITE" id="PS50109">
    <property type="entry name" value="HIS_KIN"/>
    <property type="match status" value="1"/>
</dbReference>
<comment type="catalytic activity">
    <reaction evidence="1">
        <text>ATP + protein L-histidine = ADP + protein N-phospho-L-histidine.</text>
        <dbReference type="EC" id="2.7.13.3"/>
    </reaction>
</comment>
<dbReference type="InterPro" id="IPR003594">
    <property type="entry name" value="HATPase_dom"/>
</dbReference>
<dbReference type="InterPro" id="IPR036097">
    <property type="entry name" value="HisK_dim/P_sf"/>
</dbReference>
<evidence type="ECO:0000256" key="4">
    <source>
        <dbReference type="ARBA" id="ARBA00022679"/>
    </source>
</evidence>
<dbReference type="EMBL" id="BAABHB010000001">
    <property type="protein sequence ID" value="GAA4395749.1"/>
    <property type="molecule type" value="Genomic_DNA"/>
</dbReference>
<accession>A0ABP8JTZ3</accession>
<dbReference type="InterPro" id="IPR003661">
    <property type="entry name" value="HisK_dim/P_dom"/>
</dbReference>
<dbReference type="SMART" id="SM00387">
    <property type="entry name" value="HATPase_c"/>
    <property type="match status" value="1"/>
</dbReference>
<dbReference type="SUPFAM" id="SSF47384">
    <property type="entry name" value="Homodimeric domain of signal transducing histidine kinase"/>
    <property type="match status" value="1"/>
</dbReference>